<evidence type="ECO:0000313" key="2">
    <source>
        <dbReference type="EMBL" id="OIJ68987.1"/>
    </source>
</evidence>
<keyword evidence="3" id="KW-1185">Reference proteome</keyword>
<sequence>MDGVGFSPRPLIDTTRAHSARVWNYWLGGGDYYEVDRRAGERIHELHPGIAAYARADRQFLGRAVRHLVTDAGIRQFLDIGTGLPTADNTHEVAQRLAPDARIVYVDNDPLVLAHARALLTSTPEGATDHIDADLRDTTTILERAAATLDFTRPVALLLLSVVVFLRAEEDAHGIVRQLLDALPAGSHLVLTHTITDPELPEVDAAVQYWNAHGTPWLTQRTPAEVARFFDGLELLEPGVVSCPRWRPDPTDDTEPSRQVALHGGVGRKPCGPARHSPGTGTRRSPSV</sequence>
<dbReference type="EMBL" id="LAVA02000011">
    <property type="protein sequence ID" value="OIJ68987.1"/>
    <property type="molecule type" value="Genomic_DNA"/>
</dbReference>
<dbReference type="InterPro" id="IPR006764">
    <property type="entry name" value="SAM_dep_MeTrfase_SAV2177_type"/>
</dbReference>
<comment type="caution">
    <text evidence="2">The sequence shown here is derived from an EMBL/GenBank/DDBJ whole genome shotgun (WGS) entry which is preliminary data.</text>
</comment>
<organism evidence="2 3">
    <name type="scientific">Streptomyces mangrovisoli</name>
    <dbReference type="NCBI Taxonomy" id="1428628"/>
    <lineage>
        <taxon>Bacteria</taxon>
        <taxon>Bacillati</taxon>
        <taxon>Actinomycetota</taxon>
        <taxon>Actinomycetes</taxon>
        <taxon>Kitasatosporales</taxon>
        <taxon>Streptomycetaceae</taxon>
        <taxon>Streptomyces</taxon>
    </lineage>
</organism>
<accession>A0A1J4P2Z9</accession>
<dbReference type="SUPFAM" id="SSF53335">
    <property type="entry name" value="S-adenosyl-L-methionine-dependent methyltransferases"/>
    <property type="match status" value="1"/>
</dbReference>
<dbReference type="STRING" id="1428628.WN71_005180"/>
<dbReference type="Gene3D" id="3.40.50.150">
    <property type="entry name" value="Vaccinia Virus protein VP39"/>
    <property type="match status" value="1"/>
</dbReference>
<gene>
    <name evidence="2" type="ORF">WN71_005180</name>
</gene>
<evidence type="ECO:0000256" key="1">
    <source>
        <dbReference type="SAM" id="MobiDB-lite"/>
    </source>
</evidence>
<dbReference type="OrthoDB" id="4134439at2"/>
<dbReference type="Proteomes" id="UP000034196">
    <property type="component" value="Unassembled WGS sequence"/>
</dbReference>
<dbReference type="PIRSF" id="PIRSF017393">
    <property type="entry name" value="MTase_SAV2177"/>
    <property type="match status" value="1"/>
</dbReference>
<protein>
    <submittedName>
        <fullName evidence="2">Translation initiation factor IF-2</fullName>
    </submittedName>
</protein>
<feature type="region of interest" description="Disordered" evidence="1">
    <location>
        <begin position="245"/>
        <end position="288"/>
    </location>
</feature>
<keyword evidence="2" id="KW-0396">Initiation factor</keyword>
<proteinExistence type="predicted"/>
<reference evidence="2" key="1">
    <citation type="submission" date="2016-10" db="EMBL/GenBank/DDBJ databases">
        <title>Genome sequence of Streptomyces mangrovisoli MUSC 149.</title>
        <authorList>
            <person name="Lee L.-H."/>
            <person name="Ser H.-L."/>
        </authorList>
    </citation>
    <scope>NUCLEOTIDE SEQUENCE [LARGE SCALE GENOMIC DNA]</scope>
    <source>
        <strain evidence="2">MUSC 149</strain>
    </source>
</reference>
<keyword evidence="2" id="KW-0648">Protein biosynthesis</keyword>
<dbReference type="InterPro" id="IPR029063">
    <property type="entry name" value="SAM-dependent_MTases_sf"/>
</dbReference>
<dbReference type="RefSeq" id="WP_046587424.1">
    <property type="nucleotide sequence ID" value="NZ_LAVA02000011.1"/>
</dbReference>
<dbReference type="Pfam" id="PF04672">
    <property type="entry name" value="Methyltransf_19"/>
    <property type="match status" value="1"/>
</dbReference>
<feature type="compositionally biased region" description="Polar residues" evidence="1">
    <location>
        <begin position="279"/>
        <end position="288"/>
    </location>
</feature>
<evidence type="ECO:0000313" key="3">
    <source>
        <dbReference type="Proteomes" id="UP000034196"/>
    </source>
</evidence>
<dbReference type="GO" id="GO:0003743">
    <property type="term" value="F:translation initiation factor activity"/>
    <property type="evidence" value="ECO:0007669"/>
    <property type="project" value="UniProtKB-KW"/>
</dbReference>
<name>A0A1J4P2Z9_9ACTN</name>
<dbReference type="AlphaFoldDB" id="A0A1J4P2Z9"/>